<proteinExistence type="inferred from homology"/>
<feature type="transmembrane region" description="Helical" evidence="7">
    <location>
        <begin position="557"/>
        <end position="584"/>
    </location>
</feature>
<name>A0A9P8LJ91_9PEZI</name>
<feature type="transmembrane region" description="Helical" evidence="7">
    <location>
        <begin position="614"/>
        <end position="640"/>
    </location>
</feature>
<feature type="domain" description="CSC1/OSCA1-like cytosolic" evidence="11">
    <location>
        <begin position="196"/>
        <end position="404"/>
    </location>
</feature>
<keyword evidence="5 7" id="KW-1133">Transmembrane helix</keyword>
<accession>A0A9P8LJ91</accession>
<feature type="transmembrane region" description="Helical" evidence="7">
    <location>
        <begin position="462"/>
        <end position="490"/>
    </location>
</feature>
<keyword evidence="13" id="KW-1185">Reference proteome</keyword>
<protein>
    <recommendedName>
        <fullName evidence="14">DUF221-domain-containing protein</fullName>
    </recommendedName>
</protein>
<comment type="similarity">
    <text evidence="2">Belongs to the CSC1 (TC 1.A.17) family.</text>
</comment>
<feature type="domain" description="CSC1/OSCA1-like 7TM region" evidence="8">
    <location>
        <begin position="416"/>
        <end position="624"/>
    </location>
</feature>
<keyword evidence="3" id="KW-0813">Transport</keyword>
<dbReference type="Pfam" id="PF02714">
    <property type="entry name" value="RSN1_7TM"/>
    <property type="match status" value="1"/>
</dbReference>
<evidence type="ECO:0000259" key="10">
    <source>
        <dbReference type="Pfam" id="PF13967"/>
    </source>
</evidence>
<reference evidence="12" key="1">
    <citation type="submission" date="2021-03" db="EMBL/GenBank/DDBJ databases">
        <title>Comparative genomics and phylogenomic investigation of the class Geoglossomycetes provide insights into ecological specialization and systematics.</title>
        <authorList>
            <person name="Melie T."/>
            <person name="Pirro S."/>
            <person name="Miller A.N."/>
            <person name="Quandt A."/>
        </authorList>
    </citation>
    <scope>NUCLEOTIDE SEQUENCE</scope>
    <source>
        <strain evidence="12">CAQ_001_2017</strain>
    </source>
</reference>
<evidence type="ECO:0000256" key="3">
    <source>
        <dbReference type="ARBA" id="ARBA00022448"/>
    </source>
</evidence>
<feature type="transmembrane region" description="Helical" evidence="7">
    <location>
        <begin position="105"/>
        <end position="123"/>
    </location>
</feature>
<feature type="transmembrane region" description="Helical" evidence="7">
    <location>
        <begin position="25"/>
        <end position="46"/>
    </location>
</feature>
<dbReference type="Proteomes" id="UP000750711">
    <property type="component" value="Unassembled WGS sequence"/>
</dbReference>
<dbReference type="Pfam" id="PF12621">
    <property type="entry name" value="PHM7_ext"/>
    <property type="match status" value="1"/>
</dbReference>
<organism evidence="12 13">
    <name type="scientific">Trichoglossum hirsutum</name>
    <dbReference type="NCBI Taxonomy" id="265104"/>
    <lineage>
        <taxon>Eukaryota</taxon>
        <taxon>Fungi</taxon>
        <taxon>Dikarya</taxon>
        <taxon>Ascomycota</taxon>
        <taxon>Pezizomycotina</taxon>
        <taxon>Geoglossomycetes</taxon>
        <taxon>Geoglossales</taxon>
        <taxon>Geoglossaceae</taxon>
        <taxon>Trichoglossum</taxon>
    </lineage>
</organism>
<evidence type="ECO:0000256" key="6">
    <source>
        <dbReference type="ARBA" id="ARBA00023136"/>
    </source>
</evidence>
<evidence type="ECO:0000259" key="9">
    <source>
        <dbReference type="Pfam" id="PF12621"/>
    </source>
</evidence>
<feature type="transmembrane region" description="Helical" evidence="7">
    <location>
        <begin position="154"/>
        <end position="173"/>
    </location>
</feature>
<dbReference type="InterPro" id="IPR022257">
    <property type="entry name" value="PHM7_ext"/>
</dbReference>
<sequence>MNLSSAIDASAGKAQEQQGESLNSFLASITAAGATFVAELLAFLLIRNKLPLIYQRRIYLKRDRIGAASSTIKSLLKCIFETPDSDIIRECGLDAYFFLRYLRTLLKIFVPLALVIIPVLLPLNVRSGRGEVGGVNGLDRLSWSNVGPTYTERYWVHLTVAVGVVTYVSYILFDEFREYTLLRREHLTSSQRYNSSTILVTSIPEQWLSPEALDKAYGASFGKVCRIWINRDFRKLSEKIAKRNELVLELEVAETNFVVEASKKANMHNELEKKRLKVRSSKGNGHATDLQSHIYRGPQLWSYLADEGRDYMRLPPFGWTWMPSVPFVGEKVDKIDYCRRIIAGLNAEIMRDQKDPSRFPAINSAFIQFEHQRSADMACQCLSHPSPNQMVALKAFPDDIIWENLPINWRERYVRTALIMSVVAGLVIGWGIPVTFTGLVSQLAYLAAVMPRLGWINKLPGWLLGVIQGILPPVILSILMALVPTILRILAQLQGEHTVNAVELSVQNYYFTFLFLQVFLGVSLSAGITAVVRGLANNLRSVPTVLAENLPKASNYFFSYMLLQAFSVSAGVLVQIGGLVNWFILSPLRDRTARQKWIRQKTPAQVQWGTYFPVYTNLACIGQAIVMVVVTISTIIYQYVLNETFGPLFRYTPIAHDGVKGNVSQAGEVPFPPKVLSSSEHHLWVPRDKLGISEREVREILEELGPSIKPSNCHVRLDQSGRPMLSPSTGAEDVQ</sequence>
<dbReference type="AlphaFoldDB" id="A0A9P8LJ91"/>
<feature type="domain" description="CSC1/OSCA1-like N-terminal transmembrane" evidence="10">
    <location>
        <begin position="24"/>
        <end position="175"/>
    </location>
</feature>
<evidence type="ECO:0000259" key="11">
    <source>
        <dbReference type="Pfam" id="PF14703"/>
    </source>
</evidence>
<evidence type="ECO:0000313" key="13">
    <source>
        <dbReference type="Proteomes" id="UP000750711"/>
    </source>
</evidence>
<evidence type="ECO:0000256" key="2">
    <source>
        <dbReference type="ARBA" id="ARBA00007779"/>
    </source>
</evidence>
<feature type="domain" description="10TM putative phosphate transporter extracellular tail" evidence="9">
    <location>
        <begin position="674"/>
        <end position="708"/>
    </location>
</feature>
<evidence type="ECO:0008006" key="14">
    <source>
        <dbReference type="Google" id="ProtNLM"/>
    </source>
</evidence>
<dbReference type="Pfam" id="PF14703">
    <property type="entry name" value="PHM7_cyt"/>
    <property type="match status" value="1"/>
</dbReference>
<keyword evidence="4 7" id="KW-0812">Transmembrane</keyword>
<dbReference type="EMBL" id="JAGHQM010000009">
    <property type="protein sequence ID" value="KAH0566426.1"/>
    <property type="molecule type" value="Genomic_DNA"/>
</dbReference>
<dbReference type="GO" id="GO:0005227">
    <property type="term" value="F:calcium-activated cation channel activity"/>
    <property type="evidence" value="ECO:0007669"/>
    <property type="project" value="InterPro"/>
</dbReference>
<comment type="caution">
    <text evidence="12">The sequence shown here is derived from an EMBL/GenBank/DDBJ whole genome shotgun (WGS) entry which is preliminary data.</text>
</comment>
<comment type="subcellular location">
    <subcellularLocation>
        <location evidence="1">Membrane</location>
        <topology evidence="1">Multi-pass membrane protein</topology>
    </subcellularLocation>
</comment>
<feature type="transmembrane region" description="Helical" evidence="7">
    <location>
        <begin position="413"/>
        <end position="432"/>
    </location>
</feature>
<evidence type="ECO:0000256" key="7">
    <source>
        <dbReference type="SAM" id="Phobius"/>
    </source>
</evidence>
<dbReference type="InterPro" id="IPR045122">
    <property type="entry name" value="Csc1-like"/>
</dbReference>
<dbReference type="InterPro" id="IPR032880">
    <property type="entry name" value="CSC1/OSCA1-like_N"/>
</dbReference>
<evidence type="ECO:0000256" key="1">
    <source>
        <dbReference type="ARBA" id="ARBA00004141"/>
    </source>
</evidence>
<dbReference type="InterPro" id="IPR003864">
    <property type="entry name" value="CSC1/OSCA1-like_7TM"/>
</dbReference>
<evidence type="ECO:0000313" key="12">
    <source>
        <dbReference type="EMBL" id="KAH0566426.1"/>
    </source>
</evidence>
<dbReference type="PANTHER" id="PTHR13018:SF20">
    <property type="entry name" value="SPORULATION-SPECIFIC PROTEIN 75"/>
    <property type="match status" value="1"/>
</dbReference>
<evidence type="ECO:0000259" key="8">
    <source>
        <dbReference type="Pfam" id="PF02714"/>
    </source>
</evidence>
<dbReference type="GO" id="GO:0005886">
    <property type="term" value="C:plasma membrane"/>
    <property type="evidence" value="ECO:0007669"/>
    <property type="project" value="TreeGrafter"/>
</dbReference>
<dbReference type="PANTHER" id="PTHR13018">
    <property type="entry name" value="PROBABLE MEMBRANE PROTEIN DUF221-RELATED"/>
    <property type="match status" value="1"/>
</dbReference>
<dbReference type="Pfam" id="PF13967">
    <property type="entry name" value="RSN1_TM"/>
    <property type="match status" value="1"/>
</dbReference>
<dbReference type="InterPro" id="IPR027815">
    <property type="entry name" value="CSC1/OSCA1-like_cyt"/>
</dbReference>
<evidence type="ECO:0000256" key="4">
    <source>
        <dbReference type="ARBA" id="ARBA00022692"/>
    </source>
</evidence>
<gene>
    <name evidence="12" type="ORF">GP486_000174</name>
</gene>
<keyword evidence="6 7" id="KW-0472">Membrane</keyword>
<evidence type="ECO:0000256" key="5">
    <source>
        <dbReference type="ARBA" id="ARBA00022989"/>
    </source>
</evidence>
<feature type="transmembrane region" description="Helical" evidence="7">
    <location>
        <begin position="510"/>
        <end position="536"/>
    </location>
</feature>